<keyword evidence="9 12" id="KW-0949">S-adenosyl-L-methionine</keyword>
<evidence type="ECO:0000259" key="14">
    <source>
        <dbReference type="Pfam" id="PF20260"/>
    </source>
</evidence>
<gene>
    <name evidence="15" type="ORF">SAMN04488692_104105</name>
</gene>
<keyword evidence="16" id="KW-1185">Reference proteome</keyword>
<feature type="domain" description="Ribosomal RNA small subunit methyltransferase E PUA-like" evidence="14">
    <location>
        <begin position="29"/>
        <end position="67"/>
    </location>
</feature>
<keyword evidence="5 12" id="KW-0963">Cytoplasm</keyword>
<evidence type="ECO:0000256" key="3">
    <source>
        <dbReference type="ARBA" id="ARBA00012328"/>
    </source>
</evidence>
<dbReference type="STRING" id="321763.SAMN04488692_104105"/>
<evidence type="ECO:0000256" key="9">
    <source>
        <dbReference type="ARBA" id="ARBA00022691"/>
    </source>
</evidence>
<dbReference type="EMBL" id="FNGO01000004">
    <property type="protein sequence ID" value="SDL41674.1"/>
    <property type="molecule type" value="Genomic_DNA"/>
</dbReference>
<dbReference type="InterPro" id="IPR015947">
    <property type="entry name" value="PUA-like_sf"/>
</dbReference>
<dbReference type="InterPro" id="IPR029026">
    <property type="entry name" value="tRNA_m1G_MTases_N"/>
</dbReference>
<dbReference type="PANTHER" id="PTHR30027">
    <property type="entry name" value="RIBOSOMAL RNA SMALL SUBUNIT METHYLTRANSFERASE E"/>
    <property type="match status" value="1"/>
</dbReference>
<dbReference type="NCBIfam" id="TIGR00046">
    <property type="entry name" value="RsmE family RNA methyltransferase"/>
    <property type="match status" value="1"/>
</dbReference>
<dbReference type="Pfam" id="PF04452">
    <property type="entry name" value="Methyltrans_RNA"/>
    <property type="match status" value="1"/>
</dbReference>
<keyword evidence="6 12" id="KW-0698">rRNA processing</keyword>
<evidence type="ECO:0000256" key="7">
    <source>
        <dbReference type="ARBA" id="ARBA00022603"/>
    </source>
</evidence>
<dbReference type="GO" id="GO:0070475">
    <property type="term" value="P:rRNA base methylation"/>
    <property type="evidence" value="ECO:0007669"/>
    <property type="project" value="TreeGrafter"/>
</dbReference>
<dbReference type="InterPro" id="IPR046887">
    <property type="entry name" value="RsmE_PUA-like"/>
</dbReference>
<dbReference type="Gene3D" id="3.40.1280.10">
    <property type="match status" value="1"/>
</dbReference>
<dbReference type="SUPFAM" id="SSF75217">
    <property type="entry name" value="alpha/beta knot"/>
    <property type="match status" value="1"/>
</dbReference>
<comment type="function">
    <text evidence="10 12">Specifically methylates the N3 position of the uracil ring of uridine 1498 (m3U1498) in 16S rRNA. Acts on the fully assembled 30S ribosomal subunit.</text>
</comment>
<dbReference type="GO" id="GO:0005737">
    <property type="term" value="C:cytoplasm"/>
    <property type="evidence" value="ECO:0007669"/>
    <property type="project" value="UniProtKB-SubCell"/>
</dbReference>
<comment type="subcellular location">
    <subcellularLocation>
        <location evidence="1 12">Cytoplasm</location>
    </subcellularLocation>
</comment>
<dbReference type="AlphaFoldDB" id="A0A1G9JWY2"/>
<evidence type="ECO:0000256" key="5">
    <source>
        <dbReference type="ARBA" id="ARBA00022490"/>
    </source>
</evidence>
<evidence type="ECO:0000256" key="12">
    <source>
        <dbReference type="PIRNR" id="PIRNR015601"/>
    </source>
</evidence>
<organism evidence="15 16">
    <name type="scientific">Halarsenatibacter silvermanii</name>
    <dbReference type="NCBI Taxonomy" id="321763"/>
    <lineage>
        <taxon>Bacteria</taxon>
        <taxon>Bacillati</taxon>
        <taxon>Bacillota</taxon>
        <taxon>Clostridia</taxon>
        <taxon>Halanaerobiales</taxon>
        <taxon>Halarsenatibacteraceae</taxon>
        <taxon>Halarsenatibacter</taxon>
    </lineage>
</organism>
<evidence type="ECO:0000256" key="10">
    <source>
        <dbReference type="ARBA" id="ARBA00025699"/>
    </source>
</evidence>
<evidence type="ECO:0000313" key="16">
    <source>
        <dbReference type="Proteomes" id="UP000199476"/>
    </source>
</evidence>
<evidence type="ECO:0000313" key="15">
    <source>
        <dbReference type="EMBL" id="SDL41674.1"/>
    </source>
</evidence>
<dbReference type="Proteomes" id="UP000199476">
    <property type="component" value="Unassembled WGS sequence"/>
</dbReference>
<sequence>MPSKRFFLPASRSEDLMKLDEIEVGPDMYNHMIKSMRMQKGDCCLLLDGRGHQGKVRIEEIDRDRESAVLKVINTEDAAGEPDTEIFIAQALAKKKKVETVIQKSTEIGARGFYPFSSRHAVVKLKADRVDKRLDRWRKIIREAARQSERGIRPDIFRPIDLDGLMDLSRDFEVVLLARAREARHTIKELSREKVVRKGRKILLIIGPEGGLAEKEIEKLISLKNCYDISLGPRILRTETAGPVLSGIILHEVGEMQ</sequence>
<dbReference type="InterPro" id="IPR029028">
    <property type="entry name" value="Alpha/beta_knot_MTases"/>
</dbReference>
<dbReference type="PANTHER" id="PTHR30027:SF3">
    <property type="entry name" value="16S RRNA (URACIL(1498)-N(3))-METHYLTRANSFERASE"/>
    <property type="match status" value="1"/>
</dbReference>
<dbReference type="Pfam" id="PF20260">
    <property type="entry name" value="PUA_4"/>
    <property type="match status" value="1"/>
</dbReference>
<dbReference type="GO" id="GO:0070042">
    <property type="term" value="F:rRNA (uridine-N3-)-methyltransferase activity"/>
    <property type="evidence" value="ECO:0007669"/>
    <property type="project" value="TreeGrafter"/>
</dbReference>
<dbReference type="EC" id="2.1.1.193" evidence="3 12"/>
<dbReference type="SUPFAM" id="SSF88697">
    <property type="entry name" value="PUA domain-like"/>
    <property type="match status" value="1"/>
</dbReference>
<reference evidence="15 16" key="1">
    <citation type="submission" date="2016-10" db="EMBL/GenBank/DDBJ databases">
        <authorList>
            <person name="de Groot N.N."/>
        </authorList>
    </citation>
    <scope>NUCLEOTIDE SEQUENCE [LARGE SCALE GENOMIC DNA]</scope>
    <source>
        <strain evidence="15 16">SLAS-1</strain>
    </source>
</reference>
<comment type="similarity">
    <text evidence="2 12">Belongs to the RNA methyltransferase RsmE family.</text>
</comment>
<evidence type="ECO:0000256" key="11">
    <source>
        <dbReference type="ARBA" id="ARBA00047944"/>
    </source>
</evidence>
<evidence type="ECO:0000256" key="8">
    <source>
        <dbReference type="ARBA" id="ARBA00022679"/>
    </source>
</evidence>
<protein>
    <recommendedName>
        <fullName evidence="4 12">Ribosomal RNA small subunit methyltransferase E</fullName>
        <ecNumber evidence="3 12">2.1.1.193</ecNumber>
    </recommendedName>
</protein>
<comment type="catalytic activity">
    <reaction evidence="11 12">
        <text>uridine(1498) in 16S rRNA + S-adenosyl-L-methionine = N(3)-methyluridine(1498) in 16S rRNA + S-adenosyl-L-homocysteine + H(+)</text>
        <dbReference type="Rhea" id="RHEA:42920"/>
        <dbReference type="Rhea" id="RHEA-COMP:10283"/>
        <dbReference type="Rhea" id="RHEA-COMP:10284"/>
        <dbReference type="ChEBI" id="CHEBI:15378"/>
        <dbReference type="ChEBI" id="CHEBI:57856"/>
        <dbReference type="ChEBI" id="CHEBI:59789"/>
        <dbReference type="ChEBI" id="CHEBI:65315"/>
        <dbReference type="ChEBI" id="CHEBI:74502"/>
        <dbReference type="EC" id="2.1.1.193"/>
    </reaction>
</comment>
<proteinExistence type="inferred from homology"/>
<evidence type="ECO:0000256" key="1">
    <source>
        <dbReference type="ARBA" id="ARBA00004496"/>
    </source>
</evidence>
<feature type="domain" description="Ribosomal RNA small subunit methyltransferase E methyltransferase" evidence="13">
    <location>
        <begin position="83"/>
        <end position="249"/>
    </location>
</feature>
<dbReference type="InterPro" id="IPR046886">
    <property type="entry name" value="RsmE_MTase_dom"/>
</dbReference>
<evidence type="ECO:0000259" key="13">
    <source>
        <dbReference type="Pfam" id="PF04452"/>
    </source>
</evidence>
<evidence type="ECO:0000256" key="6">
    <source>
        <dbReference type="ARBA" id="ARBA00022552"/>
    </source>
</evidence>
<dbReference type="PIRSF" id="PIRSF015601">
    <property type="entry name" value="MTase_slr0722"/>
    <property type="match status" value="1"/>
</dbReference>
<accession>A0A1G9JWY2</accession>
<dbReference type="CDD" id="cd18084">
    <property type="entry name" value="RsmE-like"/>
    <property type="match status" value="1"/>
</dbReference>
<keyword evidence="7 12" id="KW-0489">Methyltransferase</keyword>
<keyword evidence="8 12" id="KW-0808">Transferase</keyword>
<dbReference type="InterPro" id="IPR006700">
    <property type="entry name" value="RsmE"/>
</dbReference>
<name>A0A1G9JWY2_9FIRM</name>
<evidence type="ECO:0000256" key="2">
    <source>
        <dbReference type="ARBA" id="ARBA00005528"/>
    </source>
</evidence>
<evidence type="ECO:0000256" key="4">
    <source>
        <dbReference type="ARBA" id="ARBA00013673"/>
    </source>
</evidence>